<evidence type="ECO:0000256" key="6">
    <source>
        <dbReference type="RuleBase" id="RU364057"/>
    </source>
</evidence>
<dbReference type="PANTHER" id="PTHR21711">
    <property type="entry name" value="MITOCHONDRIAL INNER MEMBRANE PROTEASE"/>
    <property type="match status" value="1"/>
</dbReference>
<keyword evidence="5 6" id="KW-0482">Metalloprotease</keyword>
<evidence type="ECO:0000313" key="8">
    <source>
        <dbReference type="Proteomes" id="UP000314986"/>
    </source>
</evidence>
<gene>
    <name evidence="7" type="primary">atp23</name>
</gene>
<reference evidence="7" key="4">
    <citation type="submission" date="2025-08" db="UniProtKB">
        <authorList>
            <consortium name="Ensembl"/>
        </authorList>
    </citation>
    <scope>IDENTIFICATION</scope>
</reference>
<reference evidence="8" key="2">
    <citation type="journal article" date="2007" name="PLoS Biol.">
        <title>Survey sequencing and comparative analysis of the elephant shark (Callorhinchus milii) genome.</title>
        <authorList>
            <person name="Venkatesh B."/>
            <person name="Kirkness E.F."/>
            <person name="Loh Y.H."/>
            <person name="Halpern A.L."/>
            <person name="Lee A.P."/>
            <person name="Johnson J."/>
            <person name="Dandona N."/>
            <person name="Viswanathan L.D."/>
            <person name="Tay A."/>
            <person name="Venter J.C."/>
            <person name="Strausberg R.L."/>
            <person name="Brenner S."/>
        </authorList>
    </citation>
    <scope>NUCLEOTIDE SEQUENCE [LARGE SCALE GENOMIC DNA]</scope>
</reference>
<dbReference type="GO" id="GO:0033615">
    <property type="term" value="P:mitochondrial proton-transporting ATP synthase complex assembly"/>
    <property type="evidence" value="ECO:0007669"/>
    <property type="project" value="TreeGrafter"/>
</dbReference>
<evidence type="ECO:0000256" key="2">
    <source>
        <dbReference type="ARBA" id="ARBA00022670"/>
    </source>
</evidence>
<dbReference type="PANTHER" id="PTHR21711:SF0">
    <property type="entry name" value="MITOCHONDRIAL INNER MEMBRANE PROTEASE ATP23 HOMOLOG"/>
    <property type="match status" value="1"/>
</dbReference>
<dbReference type="GO" id="GO:0046872">
    <property type="term" value="F:metal ion binding"/>
    <property type="evidence" value="ECO:0007669"/>
    <property type="project" value="UniProtKB-KW"/>
</dbReference>
<dbReference type="Ensembl" id="ENSCMIT00000039770.1">
    <property type="protein sequence ID" value="ENSCMIP00000039203.1"/>
    <property type="gene ID" value="ENSCMIG00000016428.1"/>
</dbReference>
<dbReference type="AlphaFoldDB" id="A0A4W3JMD4"/>
<dbReference type="GeneTree" id="ENSGT00390000010948"/>
<reference evidence="7" key="5">
    <citation type="submission" date="2025-09" db="UniProtKB">
        <authorList>
            <consortium name="Ensembl"/>
        </authorList>
    </citation>
    <scope>IDENTIFICATION</scope>
</reference>
<protein>
    <recommendedName>
        <fullName evidence="6">Mitochondrial inner membrane protease ATP23</fullName>
        <ecNumber evidence="6">3.4.24.-</ecNumber>
    </recommendedName>
</protein>
<evidence type="ECO:0000256" key="3">
    <source>
        <dbReference type="ARBA" id="ARBA00022723"/>
    </source>
</evidence>
<accession>A0A4W3JMD4</accession>
<evidence type="ECO:0000256" key="4">
    <source>
        <dbReference type="ARBA" id="ARBA00022801"/>
    </source>
</evidence>
<dbReference type="Pfam" id="PF09768">
    <property type="entry name" value="Peptidase_M76"/>
    <property type="match status" value="2"/>
</dbReference>
<keyword evidence="3 6" id="KW-0479">Metal-binding</keyword>
<name>A0A4W3JMD4_CALMI</name>
<reference evidence="8" key="3">
    <citation type="journal article" date="2014" name="Nature">
        <title>Elephant shark genome provides unique insights into gnathostome evolution.</title>
        <authorList>
            <consortium name="International Elephant Shark Genome Sequencing Consortium"/>
            <person name="Venkatesh B."/>
            <person name="Lee A.P."/>
            <person name="Ravi V."/>
            <person name="Maurya A.K."/>
            <person name="Lian M.M."/>
            <person name="Swann J.B."/>
            <person name="Ohta Y."/>
            <person name="Flajnik M.F."/>
            <person name="Sutoh Y."/>
            <person name="Kasahara M."/>
            <person name="Hoon S."/>
            <person name="Gangu V."/>
            <person name="Roy S.W."/>
            <person name="Irimia M."/>
            <person name="Korzh V."/>
            <person name="Kondrychyn I."/>
            <person name="Lim Z.W."/>
            <person name="Tay B.H."/>
            <person name="Tohari S."/>
            <person name="Kong K.W."/>
            <person name="Ho S."/>
            <person name="Lorente-Galdos B."/>
            <person name="Quilez J."/>
            <person name="Marques-Bonet T."/>
            <person name="Raney B.J."/>
            <person name="Ingham P.W."/>
            <person name="Tay A."/>
            <person name="Hillier L.W."/>
            <person name="Minx P."/>
            <person name="Boehm T."/>
            <person name="Wilson R.K."/>
            <person name="Brenner S."/>
            <person name="Warren W.C."/>
        </authorList>
    </citation>
    <scope>NUCLEOTIDE SEQUENCE [LARGE SCALE GENOMIC DNA]</scope>
</reference>
<keyword evidence="2 6" id="KW-0645">Protease</keyword>
<dbReference type="GO" id="GO:0004222">
    <property type="term" value="F:metalloendopeptidase activity"/>
    <property type="evidence" value="ECO:0007669"/>
    <property type="project" value="InterPro"/>
</dbReference>
<reference evidence="8" key="1">
    <citation type="journal article" date="2006" name="Science">
        <title>Ancient noncoding elements conserved in the human genome.</title>
        <authorList>
            <person name="Venkatesh B."/>
            <person name="Kirkness E.F."/>
            <person name="Loh Y.H."/>
            <person name="Halpern A.L."/>
            <person name="Lee A.P."/>
            <person name="Johnson J."/>
            <person name="Dandona N."/>
            <person name="Viswanathan L.D."/>
            <person name="Tay A."/>
            <person name="Venter J.C."/>
            <person name="Strausberg R.L."/>
            <person name="Brenner S."/>
        </authorList>
    </citation>
    <scope>NUCLEOTIDE SEQUENCE [LARGE SCALE GENOMIC DNA]</scope>
</reference>
<proteinExistence type="inferred from homology"/>
<dbReference type="GO" id="GO:0005739">
    <property type="term" value="C:mitochondrion"/>
    <property type="evidence" value="ECO:0007669"/>
    <property type="project" value="GOC"/>
</dbReference>
<comment type="similarity">
    <text evidence="1 6">Belongs to the peptidase M76 family.</text>
</comment>
<keyword evidence="8" id="KW-1185">Reference proteome</keyword>
<organism evidence="7 8">
    <name type="scientific">Callorhinchus milii</name>
    <name type="common">Ghost shark</name>
    <dbReference type="NCBI Taxonomy" id="7868"/>
    <lineage>
        <taxon>Eukaryota</taxon>
        <taxon>Metazoa</taxon>
        <taxon>Chordata</taxon>
        <taxon>Craniata</taxon>
        <taxon>Vertebrata</taxon>
        <taxon>Chondrichthyes</taxon>
        <taxon>Holocephali</taxon>
        <taxon>Chimaeriformes</taxon>
        <taxon>Callorhinchidae</taxon>
        <taxon>Callorhinchus</taxon>
    </lineage>
</organism>
<evidence type="ECO:0000313" key="7">
    <source>
        <dbReference type="Ensembl" id="ENSCMIP00000039203.1"/>
    </source>
</evidence>
<evidence type="ECO:0000256" key="5">
    <source>
        <dbReference type="ARBA" id="ARBA00023049"/>
    </source>
</evidence>
<dbReference type="GO" id="GO:0034982">
    <property type="term" value="P:mitochondrial protein processing"/>
    <property type="evidence" value="ECO:0007669"/>
    <property type="project" value="TreeGrafter"/>
</dbReference>
<dbReference type="EC" id="3.4.24.-" evidence="6"/>
<evidence type="ECO:0000256" key="1">
    <source>
        <dbReference type="ARBA" id="ARBA00009915"/>
    </source>
</evidence>
<sequence>MGRGRTETETEADDYGYNLFPERQAGKQQQQQKKSVLTESLFTFHHKCQVMLKVAMDTSPYAKLLIDAMKGSGCAIYKDRHFSCEECDGTVSGGFDAETSQIVICQNNIHQQPHMNRVVSHELIHAFDHCRAHVDWFQNVKHLASCPIPVCFFSSQKCVRERALRSILAVRKVSQEAAEKAVDEVFDSCFNDHEPFGRIPHDKKDAKYAQRDFQNRDRYYSNL</sequence>
<dbReference type="Proteomes" id="UP000314986">
    <property type="component" value="Unassembled WGS sequence"/>
</dbReference>
<dbReference type="InterPro" id="IPR019165">
    <property type="entry name" value="Peptidase_M76_ATP23"/>
</dbReference>
<keyword evidence="4 6" id="KW-0378">Hydrolase</keyword>